<evidence type="ECO:0000256" key="1">
    <source>
        <dbReference type="SAM" id="MobiDB-lite"/>
    </source>
</evidence>
<feature type="transmembrane region" description="Helical" evidence="2">
    <location>
        <begin position="105"/>
        <end position="122"/>
    </location>
</feature>
<organism evidence="4 5">
    <name type="scientific">Yanofskybacteria sp. (strain GW2011_GWA1_39_13)</name>
    <dbReference type="NCBI Taxonomy" id="1619019"/>
    <lineage>
        <taxon>Bacteria</taxon>
        <taxon>Candidatus Yanofskyibacteriota</taxon>
    </lineage>
</organism>
<feature type="domain" description="Transglycosylase SLT" evidence="3">
    <location>
        <begin position="354"/>
        <end position="448"/>
    </location>
</feature>
<dbReference type="Gene3D" id="1.10.530.10">
    <property type="match status" value="1"/>
</dbReference>
<dbReference type="GO" id="GO:0016787">
    <property type="term" value="F:hydrolase activity"/>
    <property type="evidence" value="ECO:0007669"/>
    <property type="project" value="UniProtKB-KW"/>
</dbReference>
<evidence type="ECO:0000313" key="5">
    <source>
        <dbReference type="Proteomes" id="UP000034845"/>
    </source>
</evidence>
<dbReference type="GO" id="GO:0005509">
    <property type="term" value="F:calcium ion binding"/>
    <property type="evidence" value="ECO:0007669"/>
    <property type="project" value="InterPro"/>
</dbReference>
<dbReference type="InterPro" id="IPR015919">
    <property type="entry name" value="Cadherin-like_sf"/>
</dbReference>
<dbReference type="SUPFAM" id="SSF49313">
    <property type="entry name" value="Cadherin-like"/>
    <property type="match status" value="1"/>
</dbReference>
<keyword evidence="4" id="KW-0378">Hydrolase</keyword>
<dbReference type="AlphaFoldDB" id="A0A0G0PWL8"/>
<protein>
    <submittedName>
        <fullName evidence="4">Glycosyl hydrolase 53 domain protein</fullName>
    </submittedName>
</protein>
<dbReference type="Proteomes" id="UP000034845">
    <property type="component" value="Unassembled WGS sequence"/>
</dbReference>
<dbReference type="EMBL" id="LBWF01000001">
    <property type="protein sequence ID" value="KKR02560.1"/>
    <property type="molecule type" value="Genomic_DNA"/>
</dbReference>
<evidence type="ECO:0000259" key="3">
    <source>
        <dbReference type="Pfam" id="PF01464"/>
    </source>
</evidence>
<dbReference type="Gene3D" id="2.60.40.10">
    <property type="entry name" value="Immunoglobulins"/>
    <property type="match status" value="1"/>
</dbReference>
<feature type="region of interest" description="Disordered" evidence="1">
    <location>
        <begin position="176"/>
        <end position="200"/>
    </location>
</feature>
<dbReference type="InterPro" id="IPR023346">
    <property type="entry name" value="Lysozyme-like_dom_sf"/>
</dbReference>
<accession>A0A0G0PWL8</accession>
<feature type="transmembrane region" description="Helical" evidence="2">
    <location>
        <begin position="68"/>
        <end position="93"/>
    </location>
</feature>
<dbReference type="InterPro" id="IPR008258">
    <property type="entry name" value="Transglycosylase_SLT_dom_1"/>
</dbReference>
<dbReference type="PATRIC" id="fig|1619019.3.peg.41"/>
<gene>
    <name evidence="4" type="ORF">UT29_C0001G0040</name>
</gene>
<dbReference type="InterPro" id="IPR013783">
    <property type="entry name" value="Ig-like_fold"/>
</dbReference>
<dbReference type="Pfam" id="PF01464">
    <property type="entry name" value="SLT"/>
    <property type="match status" value="1"/>
</dbReference>
<sequence length="515" mass="54338">MLLVLLPTVVQAVSFWPLVPCGLNAQPKDSSGVELPKVPTQENPDAHDYTLPCNQCDLFRLFKNIIDFVLMGLMPPLAMIFFIWGGFLILMGGANPSLISQGKTIFWNTVMGVAIISASWLITNTIIRSIGVETVTQNGVVTNVASEWWKFECRVGTAVSPTPTVSVTPTSIITPTPTGSVTPTPIVTPTPSSSVTPTPSSIPATLSITTTSLPNAIQGQAYSETLAGTGGQPPYRWAVSSGSLPAGLTLNQTTGVISGTPTTAGTINFQILLREEPATTRSSTRNLSIVVGTSANTVIYGTCSGVACTRDTTNVCRAVDPGDGCNLTAVNSLNASIVSGVGNRTICAGIDTVKMLKTIIANESDGRIDIGSGDGQSAGPFQLTPATANRYKSFCGVTQDIDFNWLRNADTVDEQACIAAEFIRSFVGTCGCDVRQIAAGYNGGPTACAASNACGQQAAANGGQCSACNVERPTRKWECLWEDTQHSSCNIDRTGGGYSHTRIYAPRVEYCYNRF</sequence>
<dbReference type="GO" id="GO:0016020">
    <property type="term" value="C:membrane"/>
    <property type="evidence" value="ECO:0007669"/>
    <property type="project" value="InterPro"/>
</dbReference>
<proteinExistence type="predicted"/>
<reference evidence="4 5" key="1">
    <citation type="journal article" date="2015" name="Nature">
        <title>rRNA introns, odd ribosomes, and small enigmatic genomes across a large radiation of phyla.</title>
        <authorList>
            <person name="Brown C.T."/>
            <person name="Hug L.A."/>
            <person name="Thomas B.C."/>
            <person name="Sharon I."/>
            <person name="Castelle C.J."/>
            <person name="Singh A."/>
            <person name="Wilkins M.J."/>
            <person name="Williams K.H."/>
            <person name="Banfield J.F."/>
        </authorList>
    </citation>
    <scope>NUCLEOTIDE SEQUENCE [LARGE SCALE GENOMIC DNA]</scope>
    <source>
        <strain evidence="5">GW2011_GWA1_39_13</strain>
    </source>
</reference>
<keyword evidence="2" id="KW-0812">Transmembrane</keyword>
<dbReference type="SUPFAM" id="SSF53955">
    <property type="entry name" value="Lysozyme-like"/>
    <property type="match status" value="1"/>
</dbReference>
<name>A0A0G0PWL8_YANXG</name>
<dbReference type="Pfam" id="PF05345">
    <property type="entry name" value="He_PIG"/>
    <property type="match status" value="1"/>
</dbReference>
<evidence type="ECO:0000256" key="2">
    <source>
        <dbReference type="SAM" id="Phobius"/>
    </source>
</evidence>
<keyword evidence="2" id="KW-0472">Membrane</keyword>
<comment type="caution">
    <text evidence="4">The sequence shown here is derived from an EMBL/GenBank/DDBJ whole genome shotgun (WGS) entry which is preliminary data.</text>
</comment>
<keyword evidence="2" id="KW-1133">Transmembrane helix</keyword>
<evidence type="ECO:0000313" key="4">
    <source>
        <dbReference type="EMBL" id="KKR02560.1"/>
    </source>
</evidence>